<dbReference type="InterPro" id="IPR011047">
    <property type="entry name" value="Quinoprotein_ADH-like_sf"/>
</dbReference>
<keyword evidence="1" id="KW-0812">Transmembrane</keyword>
<dbReference type="SUPFAM" id="SSF50998">
    <property type="entry name" value="Quinoprotein alcohol dehydrogenase-like"/>
    <property type="match status" value="1"/>
</dbReference>
<dbReference type="EMBL" id="CP046453">
    <property type="protein sequence ID" value="QGU03940.1"/>
    <property type="molecule type" value="Genomic_DNA"/>
</dbReference>
<dbReference type="AlphaFoldDB" id="A0A6B8W2Q6"/>
<dbReference type="Proteomes" id="UP000425178">
    <property type="component" value="Chromosome"/>
</dbReference>
<keyword evidence="1" id="KW-1133">Transmembrane helix</keyword>
<evidence type="ECO:0000313" key="2">
    <source>
        <dbReference type="EMBL" id="QGU03940.1"/>
    </source>
</evidence>
<proteinExistence type="predicted"/>
<organism evidence="2 3">
    <name type="scientific">Corynebacterium comes</name>
    <dbReference type="NCBI Taxonomy" id="2675218"/>
    <lineage>
        <taxon>Bacteria</taxon>
        <taxon>Bacillati</taxon>
        <taxon>Actinomycetota</taxon>
        <taxon>Actinomycetes</taxon>
        <taxon>Mycobacteriales</taxon>
        <taxon>Corynebacteriaceae</taxon>
        <taxon>Corynebacterium</taxon>
    </lineage>
</organism>
<protein>
    <submittedName>
        <fullName evidence="2">Uncharacterized protein</fullName>
    </submittedName>
</protein>
<name>A0A6B8W2Q6_9CORY</name>
<accession>A0A6B8W2Q6</accession>
<feature type="transmembrane region" description="Helical" evidence="1">
    <location>
        <begin position="12"/>
        <end position="33"/>
    </location>
</feature>
<sequence length="404" mass="43257">MARPLRRTRGDLITTGTIAAVSLAAVAGVWLTAPIRSSELTPAAEEFVAAPALDTVPDSLSPAWSLSDAPLPGVHRPVIVDGLVITYADRTVTASDPAGNPVWTYRRDLELCSLGGAWGRVVTTWQAANGCGDVVALDADSGRYNATRSAISPEQVVAVASNDRIGTVGAERLELWRSDMVRTVEYGEVEGRQEPGLQPHPDCRITSALTRTEHLAVTEVCPDGQGTWLRFQKVTPEESRSPEIIADVELKDQDARLMAVGQFAAAVYDGGELISYLADGQEAERRTVPEIPRGDEAFPFAPVTADLPHHMTFFDGERLYLLAPHDLAVRQVLENATGTGVAVGQRLLMPTADGIAVVNWDTGETEKTIPVDRGGYDGMVTLGVVGGTVVEKRGDQTVGLTQVR</sequence>
<gene>
    <name evidence="2" type="ORF">CETAM_03300</name>
</gene>
<keyword evidence="1" id="KW-0472">Membrane</keyword>
<evidence type="ECO:0000313" key="3">
    <source>
        <dbReference type="Proteomes" id="UP000425178"/>
    </source>
</evidence>
<keyword evidence="3" id="KW-1185">Reference proteome</keyword>
<reference evidence="2 3" key="1">
    <citation type="journal article" date="2021" name="Int. J. Syst. Evol. Microbiol.">
        <title>Classification of three corynebacterial strains isolated from a small paddock in North Rhine-Westphalia: proposal of &lt;i&gt;Corynebacterium kalinowskii&lt;/i&gt; sp. nov., &lt;i&gt;Corynebacterium comes&lt;/i&gt; sp. nov. and &lt;i&gt;Corynebacterium occultum&lt;/i&gt; sp. nov.</title>
        <authorList>
            <person name="Schaffert L."/>
            <person name="Ruwe M."/>
            <person name="Milse J."/>
            <person name="Hanuschka K."/>
            <person name="Ortseifen V."/>
            <person name="Droste J."/>
            <person name="Brandt D."/>
            <person name="Schl L."/>
            <person name="Kutter Y."/>
            <person name="Vinke S."/>
            <person name="Vieh P."/>
            <person name="Jacob L."/>
            <person name="L N.C."/>
            <person name="Schulte-Berndt E."/>
            <person name="Hain C."/>
            <person name="Linder M."/>
            <person name="Schmidt P."/>
            <person name="Wollenschl L."/>
            <person name="Luttermann T."/>
            <person name="Thieme E."/>
            <person name="Hassa J."/>
            <person name="Haak M."/>
            <person name="Wittchen M."/>
            <person name="Mentz A."/>
            <person name="Persicke M."/>
            <person name="Busche T."/>
            <person name="R C."/>
        </authorList>
    </citation>
    <scope>NUCLEOTIDE SEQUENCE [LARGE SCALE GENOMIC DNA]</scope>
    <source>
        <strain evidence="2 3">2019</strain>
    </source>
</reference>
<dbReference type="RefSeq" id="WP_156227065.1">
    <property type="nucleotide sequence ID" value="NZ_CP046453.1"/>
</dbReference>
<evidence type="ECO:0000256" key="1">
    <source>
        <dbReference type="SAM" id="Phobius"/>
    </source>
</evidence>
<dbReference type="KEGG" id="ccoe:CETAM_03300"/>